<dbReference type="Pfam" id="PF03732">
    <property type="entry name" value="Retrotrans_gag"/>
    <property type="match status" value="1"/>
</dbReference>
<comment type="caution">
    <text evidence="2">The sequence shown here is derived from an EMBL/GenBank/DDBJ whole genome shotgun (WGS) entry which is preliminary data.</text>
</comment>
<evidence type="ECO:0000259" key="1">
    <source>
        <dbReference type="Pfam" id="PF03732"/>
    </source>
</evidence>
<dbReference type="InterPro" id="IPR005162">
    <property type="entry name" value="Retrotrans_gag_dom"/>
</dbReference>
<dbReference type="AlphaFoldDB" id="A0ABD1QDR9"/>
<gene>
    <name evidence="2" type="ORF">Adt_35007</name>
</gene>
<name>A0ABD1QDR9_9LAMI</name>
<evidence type="ECO:0000313" key="3">
    <source>
        <dbReference type="Proteomes" id="UP001604336"/>
    </source>
</evidence>
<keyword evidence="3" id="KW-1185">Reference proteome</keyword>
<proteinExistence type="predicted"/>
<evidence type="ECO:0000313" key="2">
    <source>
        <dbReference type="EMBL" id="KAL2474271.1"/>
    </source>
</evidence>
<protein>
    <recommendedName>
        <fullName evidence="1">Retrotransposon gag domain-containing protein</fullName>
    </recommendedName>
</protein>
<feature type="domain" description="Retrotransposon gag" evidence="1">
    <location>
        <begin position="39"/>
        <end position="106"/>
    </location>
</feature>
<dbReference type="PANTHER" id="PTHR33223">
    <property type="entry name" value="CCHC-TYPE DOMAIN-CONTAINING PROTEIN"/>
    <property type="match status" value="1"/>
</dbReference>
<sequence length="125" mass="14650">MAPTRSFELDDDEEDLYFSGKLEYSHSSKFNKAQAREAFRMTSRGPAKRWYLKLRPSSIKKWSELKKTFMSAFMGHTLGEALVMRLNDIRQGYSETMKSYFNRFQNELIIVESISNENAFFYGTA</sequence>
<dbReference type="PANTHER" id="PTHR33223:SF10">
    <property type="entry name" value="AMINOTRANSFERASE-LIKE PLANT MOBILE DOMAIN-CONTAINING PROTEIN"/>
    <property type="match status" value="1"/>
</dbReference>
<dbReference type="Proteomes" id="UP001604336">
    <property type="component" value="Unassembled WGS sequence"/>
</dbReference>
<reference evidence="3" key="1">
    <citation type="submission" date="2024-07" db="EMBL/GenBank/DDBJ databases">
        <title>Two chromosome-level genome assemblies of Korean endemic species Abeliophyllum distichum and Forsythia ovata (Oleaceae).</title>
        <authorList>
            <person name="Jang H."/>
        </authorList>
    </citation>
    <scope>NUCLEOTIDE SEQUENCE [LARGE SCALE GENOMIC DNA]</scope>
</reference>
<dbReference type="EMBL" id="JBFOLK010000011">
    <property type="protein sequence ID" value="KAL2474271.1"/>
    <property type="molecule type" value="Genomic_DNA"/>
</dbReference>
<accession>A0ABD1QDR9</accession>
<organism evidence="2 3">
    <name type="scientific">Abeliophyllum distichum</name>
    <dbReference type="NCBI Taxonomy" id="126358"/>
    <lineage>
        <taxon>Eukaryota</taxon>
        <taxon>Viridiplantae</taxon>
        <taxon>Streptophyta</taxon>
        <taxon>Embryophyta</taxon>
        <taxon>Tracheophyta</taxon>
        <taxon>Spermatophyta</taxon>
        <taxon>Magnoliopsida</taxon>
        <taxon>eudicotyledons</taxon>
        <taxon>Gunneridae</taxon>
        <taxon>Pentapetalae</taxon>
        <taxon>asterids</taxon>
        <taxon>lamiids</taxon>
        <taxon>Lamiales</taxon>
        <taxon>Oleaceae</taxon>
        <taxon>Forsythieae</taxon>
        <taxon>Abeliophyllum</taxon>
    </lineage>
</organism>